<dbReference type="InterPro" id="IPR011626">
    <property type="entry name" value="Alpha-macroglobulin_TED"/>
</dbReference>
<dbReference type="SUPFAM" id="SSF49410">
    <property type="entry name" value="Alpha-macroglobulin receptor domain"/>
    <property type="match status" value="1"/>
</dbReference>
<accession>J0P4L6</accession>
<dbReference type="InterPro" id="IPR009048">
    <property type="entry name" value="A-macroglobulin_rcpt-bd"/>
</dbReference>
<reference evidence="8" key="1">
    <citation type="journal article" date="2012" name="Stand. Genomic Sci.">
        <title>Permanent draft genome sequence of the gliding predator Saprospira grandis strain Sa g1 (= HR1).</title>
        <authorList>
            <person name="Mavromatis K."/>
            <person name="Chertkov O."/>
            <person name="Lapidus A."/>
            <person name="Nolan M."/>
            <person name="Lucas S."/>
            <person name="Tice H."/>
            <person name="Del Rio T.G."/>
            <person name="Cheng J.F."/>
            <person name="Han C."/>
            <person name="Tapia R."/>
            <person name="Bruce D."/>
            <person name="Goodwin L.A."/>
            <person name="Pitluck S."/>
            <person name="Huntemann M."/>
            <person name="Liolios K."/>
            <person name="Pagani I."/>
            <person name="Ivanova N."/>
            <person name="Mikhailova N."/>
            <person name="Pati A."/>
            <person name="Chen A."/>
            <person name="Palaniappan K."/>
            <person name="Land M."/>
            <person name="Brambilla E.M."/>
            <person name="Rohde M."/>
            <person name="Spring S."/>
            <person name="Goker M."/>
            <person name="Detter J.C."/>
            <person name="Bristow J."/>
            <person name="Eisen J.A."/>
            <person name="Markowitz V."/>
            <person name="Hugenholtz P."/>
            <person name="Kyrpides N.C."/>
            <person name="Klenk H.P."/>
            <person name="Woyke T."/>
        </authorList>
    </citation>
    <scope>NUCLEOTIDE SEQUENCE [LARGE SCALE GENOMIC DNA]</scope>
    <source>
        <strain evidence="8">DSM 2844</strain>
    </source>
</reference>
<dbReference type="InterPro" id="IPR001599">
    <property type="entry name" value="Macroglobln_a2"/>
</dbReference>
<sequence length="1554" mass="174363">MYLFRHSRLLALSSLLLFSLGIGYALSGGSPFSNHPKLRQLQTKMEEQQEQRGQELVYLQCDRPIYQPGEDLWFSVYLRHPSDLSPSTISEVVYVELLNGKGQVLDKKRYTLENGQTAGDFQLPVSLSGGYYKLKAYTQWQKNSQQFYEREIQVQKPVLPRLNMRLRFQEKSYALGQQVNAELQLQQLNKQPLANQAFSYQLLVNGRKVKEGQGKTNGMGQALVQTQLPKEESTQQALINIFFPFEGQQEAIARPIPLQMGNVDLQFFAEGGDLLPDFRQTLAFKAVDEKGQAVKVSGQIFTAEGQYLQDFSSYHAGMGSLLFQPKAGERYYAKVRSPKVNKDSFALPVVQGNKSMGLRLRSQNSQFLDLDILSTKEQPAFLVLHQQQQPYYSKDLKLALGASPLQIPIADLPMGLVQLTLFDAEMQPIAERLVFANAEKRLQIQIQTPKEKYLPREQVELDIRVTDHLGKAVNGQFALSVVDESLLSFADDEEPHILASLLLSSQLKGKIASPNFYFDEADDLEREKPHIHRPTALDQLLLTQGWRNFDWEQLKQAPNYAYQAEKARFLGKIIDAQGQGIPNIELQLGGKSFRTNEAGEYNIFWPNYKGKVVAQLTNKGFLDQQIHFSIYGQQGANIYYRQILLSGKVQQEEKPSRHFKKGKLQFYGRGRYLGEAKINKKGEYQISISERVSEARLVQGDISLPTKRVQLQGKGENRRANFQFSKKALVERKKERAIAQLQLARRSKSAQVKQLEAPQFDDAVLELEGDLNGIMGGEGPPPPPPPPPPPAPAMVPNEAEMEEPDVEEDEKAQAEVIELVEKDLVMDKPMPKPIPRREMERNKEVLRQVVMQIDRARTFYAPAYTAEQAMPDKRTDFRKTLYWEPLIQLKNGRAKLSFYCSDAITQFKVMVEGCGQTGGVGRQGSRFFVQTPLSLSAKLPAQVLKQDRLEIPVSIANRSSQVQKVQLSLDLPEGISLLTDLGPMIELAPTKAITKFVAIKIGQEAQSGKLGLALKGEAFNDAMEQDLEILDKGFPVRSVYAGQALKNRMQLHLEKPVAGSIRAKFKVYPNSLDQVMDGIASMMRMPSGCFEQTSSSNYPNLLALNYLRSSNQSRPALEAQAKQYLEVGYGRLTGYESPSGGFDWWGRDPGHEALTAYGLMQFIDMQAVFDVDPALIARTQKWLLSRRDGQGGWKKNPNHLHSWATSEITDAYIVWALAEAGLGQEIEKELTASYKQAVKSEDPYLTALVANALWAAKDKRGKSLLPFLRAAQQKDGAYKGAKCSVVNSTGQALLAETTALTAIALMRYDGLTAQVTKAIDFLPNCKNYYGYGSTQGTVLALKAILAYTELNKRAAESGRILVYKDGKKLFSQEFVAGQKEILLPDLTPHLSAGKQNIELRYEGCKQALPFELELAYNTSLPQNSAASVLRLKTQLLQKEIRMGQQASLEVQMKAEGQQNQPVVMAMIGIPAGLSPQLKQLKALQEQGYFEHFELFEDFVVLHLDQLQAQEERSFQLALKADIPGSYESSASSVFRYYTQEERQWAAPLAINILP</sequence>
<feature type="compositionally biased region" description="Pro residues" evidence="5">
    <location>
        <begin position="779"/>
        <end position="793"/>
    </location>
</feature>
<dbReference type="InterPro" id="IPR002890">
    <property type="entry name" value="MG2"/>
</dbReference>
<keyword evidence="2" id="KW-0732">Signal</keyword>
<dbReference type="PANTHER" id="PTHR11412:SF136">
    <property type="entry name" value="CD109 ANTIGEN"/>
    <property type="match status" value="1"/>
</dbReference>
<dbReference type="Pfam" id="PF07677">
    <property type="entry name" value="A2M_recep"/>
    <property type="match status" value="1"/>
</dbReference>
<evidence type="ECO:0000313" key="7">
    <source>
        <dbReference type="EMBL" id="EJF52372.1"/>
    </source>
</evidence>
<evidence type="ECO:0000256" key="3">
    <source>
        <dbReference type="ARBA" id="ARBA00022966"/>
    </source>
</evidence>
<dbReference type="OrthoDB" id="679547at2"/>
<evidence type="ECO:0000313" key="8">
    <source>
        <dbReference type="Proteomes" id="UP000005113"/>
    </source>
</evidence>
<dbReference type="InterPro" id="IPR047565">
    <property type="entry name" value="Alpha-macroglob_thiol-ester_cl"/>
</dbReference>
<evidence type="ECO:0000256" key="5">
    <source>
        <dbReference type="SAM" id="MobiDB-lite"/>
    </source>
</evidence>
<dbReference type="CDD" id="cd02891">
    <property type="entry name" value="A2M_like"/>
    <property type="match status" value="1"/>
</dbReference>
<dbReference type="SMART" id="SM01360">
    <property type="entry name" value="A2M"/>
    <property type="match status" value="1"/>
</dbReference>
<evidence type="ECO:0000256" key="4">
    <source>
        <dbReference type="ARBA" id="ARBA00023157"/>
    </source>
</evidence>
<evidence type="ECO:0000256" key="1">
    <source>
        <dbReference type="ARBA" id="ARBA00010556"/>
    </source>
</evidence>
<evidence type="ECO:0000256" key="2">
    <source>
        <dbReference type="ARBA" id="ARBA00022729"/>
    </source>
</evidence>
<feature type="domain" description="Alpha-2-macroglobulin" evidence="6">
    <location>
        <begin position="880"/>
        <end position="969"/>
    </location>
</feature>
<dbReference type="Proteomes" id="UP000005113">
    <property type="component" value="Unassembled WGS sequence"/>
</dbReference>
<dbReference type="HOGENOM" id="CLU_253638_0_0_10"/>
<dbReference type="InterPro" id="IPR008930">
    <property type="entry name" value="Terpenoid_cyclase/PrenylTrfase"/>
</dbReference>
<dbReference type="GO" id="GO:0004866">
    <property type="term" value="F:endopeptidase inhibitor activity"/>
    <property type="evidence" value="ECO:0007669"/>
    <property type="project" value="InterPro"/>
</dbReference>
<comment type="similarity">
    <text evidence="1">Belongs to the protease inhibitor I39 (alpha-2-macroglobulin) family. Bacterial alpha-2-macroglobulin subfamily.</text>
</comment>
<dbReference type="InterPro" id="IPR036595">
    <property type="entry name" value="A-macroglobulin_rcpt-bd_sf"/>
</dbReference>
<proteinExistence type="inferred from homology"/>
<dbReference type="PANTHER" id="PTHR11412">
    <property type="entry name" value="MACROGLOBULIN / COMPLEMENT"/>
    <property type="match status" value="1"/>
</dbReference>
<dbReference type="SMART" id="SM01419">
    <property type="entry name" value="Thiol-ester_cl"/>
    <property type="match status" value="1"/>
</dbReference>
<dbReference type="EMBL" id="JH719942">
    <property type="protein sequence ID" value="EJF52372.1"/>
    <property type="molecule type" value="Genomic_DNA"/>
</dbReference>
<dbReference type="Gene3D" id="2.60.40.690">
    <property type="entry name" value="Alpha-macroglobulin, receptor-binding domain"/>
    <property type="match status" value="1"/>
</dbReference>
<dbReference type="GO" id="GO:0005615">
    <property type="term" value="C:extracellular space"/>
    <property type="evidence" value="ECO:0007669"/>
    <property type="project" value="InterPro"/>
</dbReference>
<evidence type="ECO:0000259" key="6">
    <source>
        <dbReference type="SMART" id="SM01360"/>
    </source>
</evidence>
<dbReference type="Pfam" id="PF00207">
    <property type="entry name" value="A2M"/>
    <property type="match status" value="1"/>
</dbReference>
<name>J0P4L6_9BACT</name>
<gene>
    <name evidence="7" type="ORF">SapgrDRAFT_0629</name>
</gene>
<dbReference type="Gene3D" id="2.60.40.1930">
    <property type="match status" value="1"/>
</dbReference>
<dbReference type="Pfam" id="PF01835">
    <property type="entry name" value="MG2"/>
    <property type="match status" value="1"/>
</dbReference>
<dbReference type="InterPro" id="IPR050473">
    <property type="entry name" value="A2M/Complement_sys"/>
</dbReference>
<keyword evidence="3" id="KW-0882">Thioester bond</keyword>
<dbReference type="SUPFAM" id="SSF48239">
    <property type="entry name" value="Terpenoid cyclases/Protein prenyltransferases"/>
    <property type="match status" value="1"/>
</dbReference>
<keyword evidence="4" id="KW-1015">Disulfide bond</keyword>
<organism evidence="7 8">
    <name type="scientific">Saprospira grandis DSM 2844</name>
    <dbReference type="NCBI Taxonomy" id="694433"/>
    <lineage>
        <taxon>Bacteria</taxon>
        <taxon>Pseudomonadati</taxon>
        <taxon>Bacteroidota</taxon>
        <taxon>Saprospiria</taxon>
        <taxon>Saprospirales</taxon>
        <taxon>Saprospiraceae</taxon>
        <taxon>Saprospira</taxon>
    </lineage>
</organism>
<dbReference type="Gene3D" id="1.50.10.20">
    <property type="match status" value="1"/>
</dbReference>
<dbReference type="Pfam" id="PF07678">
    <property type="entry name" value="TED_complement"/>
    <property type="match status" value="1"/>
</dbReference>
<protein>
    <submittedName>
        <fullName evidence="7">Large extracellular alpha-helical protein</fullName>
    </submittedName>
</protein>
<feature type="region of interest" description="Disordered" evidence="5">
    <location>
        <begin position="772"/>
        <end position="804"/>
    </location>
</feature>